<evidence type="ECO:0000313" key="1">
    <source>
        <dbReference type="EMBL" id="GMT07592.1"/>
    </source>
</evidence>
<feature type="non-terminal residue" evidence="1">
    <location>
        <position position="1"/>
    </location>
</feature>
<dbReference type="Proteomes" id="UP001432027">
    <property type="component" value="Unassembled WGS sequence"/>
</dbReference>
<name>A0AAV5ULX5_9BILA</name>
<reference evidence="1" key="1">
    <citation type="submission" date="2023-10" db="EMBL/GenBank/DDBJ databases">
        <title>Genome assembly of Pristionchus species.</title>
        <authorList>
            <person name="Yoshida K."/>
            <person name="Sommer R.J."/>
        </authorList>
    </citation>
    <scope>NUCLEOTIDE SEQUENCE</scope>
    <source>
        <strain evidence="1">RS0144</strain>
    </source>
</reference>
<keyword evidence="2" id="KW-1185">Reference proteome</keyword>
<sequence>PPTTSPICLNDYTQNQIYKDVMATGKFTVSPTSRDPCTPVFECKGGRASQWWTCWPCVYSCPGNDKLPQAPYKTPNIGCNEFFNFAKLNTECENSDCYNARPQWNNWWKGTNPNDLECQSDKDKMLTIPNDGLIKNCSLLEAMYKESGAFTLDSAYSLPFNKPTVKILSSTSIWSSDWPCSYQCNCNNCGERYPTSGNMSAYIQRIRCLDVRLISVFLD</sequence>
<dbReference type="AlphaFoldDB" id="A0AAV5ULX5"/>
<accession>A0AAV5ULX5</accession>
<evidence type="ECO:0000313" key="2">
    <source>
        <dbReference type="Proteomes" id="UP001432027"/>
    </source>
</evidence>
<organism evidence="1 2">
    <name type="scientific">Pristionchus entomophagus</name>
    <dbReference type="NCBI Taxonomy" id="358040"/>
    <lineage>
        <taxon>Eukaryota</taxon>
        <taxon>Metazoa</taxon>
        <taxon>Ecdysozoa</taxon>
        <taxon>Nematoda</taxon>
        <taxon>Chromadorea</taxon>
        <taxon>Rhabditida</taxon>
        <taxon>Rhabditina</taxon>
        <taxon>Diplogasteromorpha</taxon>
        <taxon>Diplogasteroidea</taxon>
        <taxon>Neodiplogasteridae</taxon>
        <taxon>Pristionchus</taxon>
    </lineage>
</organism>
<gene>
    <name evidence="1" type="ORF">PENTCL1PPCAC_29766</name>
</gene>
<comment type="caution">
    <text evidence="1">The sequence shown here is derived from an EMBL/GenBank/DDBJ whole genome shotgun (WGS) entry which is preliminary data.</text>
</comment>
<dbReference type="EMBL" id="BTSX01000006">
    <property type="protein sequence ID" value="GMT07592.1"/>
    <property type="molecule type" value="Genomic_DNA"/>
</dbReference>
<protein>
    <submittedName>
        <fullName evidence="1">Uncharacterized protein</fullName>
    </submittedName>
</protein>
<proteinExistence type="predicted"/>